<feature type="compositionally biased region" description="Polar residues" evidence="2">
    <location>
        <begin position="137"/>
        <end position="146"/>
    </location>
</feature>
<keyword evidence="3" id="KW-1185">Reference proteome</keyword>
<feature type="region of interest" description="Disordered" evidence="2">
    <location>
        <begin position="36"/>
        <end position="176"/>
    </location>
</feature>
<accession>A0A8B8CCH4</accession>
<feature type="coiled-coil region" evidence="1">
    <location>
        <begin position="664"/>
        <end position="694"/>
    </location>
</feature>
<name>A0A8B8CCH4_CRAVI</name>
<feature type="compositionally biased region" description="Low complexity" evidence="2">
    <location>
        <begin position="1244"/>
        <end position="1263"/>
    </location>
</feature>
<feature type="region of interest" description="Disordered" evidence="2">
    <location>
        <begin position="1244"/>
        <end position="1265"/>
    </location>
</feature>
<feature type="compositionally biased region" description="Polar residues" evidence="2">
    <location>
        <begin position="318"/>
        <end position="343"/>
    </location>
</feature>
<gene>
    <name evidence="4" type="primary">LOC111117901</name>
</gene>
<dbReference type="KEGG" id="cvn:111117901"/>
<sequence length="1616" mass="177123">MAESSRPQCSSRSLSVTIVLCVAFVVIAISCLPETVHGNHVPQPGARNSNAVRGRNARPEARPTSQRRRGSSQQLAASRGATNSRSLAVQNARAASQQRVSPSRRPEQWRVPASRTRTVTRTSGGRTSSRDNRRTLNARNIDSRVSSRGRLRPGSEPNGRVRPMENADANQRLNNRGNIDLFPSSINQFISKLRERIPNIGLGLGVHIEDPDGNSRPRSSSSSRSRSSSSRSSSGTNSVMKAIGQLGGLFNRRRNSPPSQPSPTSPSHSANDVSLGSNARGHDVHSGQWQQTLEPSHLQQPQFSSPNLSPSGGVPIPNAQTNNGHFFNSGFPQTQPNTVNANPIPQPVVQPVVSQPSFGFPQPTFNNQQQMQPTFSLQQQHQQFQLQQQQHQQHQQQQQANAFSFQPQPAIVQNILPQNPPSPNVVAQPSPQQVQSVFNQPSQSLPAVQQQPFQLTGNQNMFMQQQAFPSTGNVIQPNLAPNTNFQFMGNQQSVNVRGPVLPTSSPVMTHSIQTNGQTIINGARGVFQSPQSVLQMSFNPGSDPSQALGLQNAGVSGSQTPGQFVDAQGHIFNLQPSGQTTYQIVNGQLVPVQQPFQLFPTGQTVPPRQSHQPAVQIPNAPVQMSAFESHSANNIRRSQNPNPPTRVPFSFGLFSSNSGTNAKISNLTSHAKQLVEQNAQIELQNQLLQQLLIEQVLNSHGINTTDISPTVKSPTTNNSVAIPSHAIQPAAVAFNWREGTVVNNSNAGIRGVIHGNQPQSGVKVISLRAANTVSPFDRPNMGITRAPTLSNSLPLNVAGTRSRLPIPKTTYDPEVLPQYRNSTNATLRSMDRTDRLNTTDIPEEIEVNGISLDSPADRNGVGTPHPLDSYVHGVHGHNNMGTRPVTPATAFAGGMAYGTRKNETLRKMDRTDRLNTTDIPEEIEVNGQSLDSPADRNGLNIHHPLDYLVHGVTPRGGGVHVQASYNSYNRPAPPPEEPEEMLFSASHPGYIDTTIGLGTNVMDMKHFRDPTLFDAVSHQAYDLMHHLRFSLSRIPIHVLHGIQYWMPNIPYDVFSSIKNAAPKFYQGFHDSIGSIPTSVAHGIINLVDMIRFSSAKTTKPVKTVASEIAKVLHDSFTSPKPPTTQNLFDFRIFDMIQLTTTTPMPITTPSPAHHSAKTLAKLMNLVKLLVYEPSTTTVATTTTTTVPGAAVNATQTANVSVASNANATAFNKEVIANITVTKVETPVTGQTTISKVSVTVNKVKSTESKSNSTTNSKSTVQTKALPIENKPVVQLEIGQLKNQHQKQQQAQQQTQQQKQTTHVQQNKQHQQQQYPPQQQLQQPFYTGPGVRLPPTPPQNQPRKEAGFPMGFGQSITGNAMQSNSRTTQILTPGNQGFRPPPQKPQSNPHQQNTMTKHGIFEIQSSAPSSSKNTQEAFKPNEIGMNMKPKARTDYPTQVPPKLYPTQVPPNVRPLDNKKGFRHERIATPPVYQHQPVVTEAYVTRPPYQPTYPTIPRYQQPVTTLPPRVLSTAPPYYDNYQHQPQTHQGPAHNVDYFQNTGQHGAPDYNYQNTFFGEGPTQPSPTDGFGNSFGFNGAQAQNPVRQPIENTIQYKEFSNANRKGFRISEVFGRKKRYV</sequence>
<feature type="compositionally biased region" description="Low complexity" evidence="2">
    <location>
        <begin position="114"/>
        <end position="127"/>
    </location>
</feature>
<keyword evidence="1" id="KW-0175">Coiled coil</keyword>
<feature type="region of interest" description="Disordered" evidence="2">
    <location>
        <begin position="1280"/>
        <end position="1392"/>
    </location>
</feature>
<evidence type="ECO:0000313" key="3">
    <source>
        <dbReference type="Proteomes" id="UP000694844"/>
    </source>
</evidence>
<organism evidence="3 4">
    <name type="scientific">Crassostrea virginica</name>
    <name type="common">Eastern oyster</name>
    <dbReference type="NCBI Taxonomy" id="6565"/>
    <lineage>
        <taxon>Eukaryota</taxon>
        <taxon>Metazoa</taxon>
        <taxon>Spiralia</taxon>
        <taxon>Lophotrochozoa</taxon>
        <taxon>Mollusca</taxon>
        <taxon>Bivalvia</taxon>
        <taxon>Autobranchia</taxon>
        <taxon>Pteriomorphia</taxon>
        <taxon>Ostreida</taxon>
        <taxon>Ostreoidea</taxon>
        <taxon>Ostreidae</taxon>
        <taxon>Crassostrea</taxon>
    </lineage>
</organism>
<dbReference type="Proteomes" id="UP000694844">
    <property type="component" value="Chromosome 10"/>
</dbReference>
<proteinExistence type="predicted"/>
<evidence type="ECO:0000256" key="2">
    <source>
        <dbReference type="SAM" id="MobiDB-lite"/>
    </source>
</evidence>
<feature type="compositionally biased region" description="Polar residues" evidence="2">
    <location>
        <begin position="363"/>
        <end position="377"/>
    </location>
</feature>
<feature type="compositionally biased region" description="Low complexity" evidence="2">
    <location>
        <begin position="1285"/>
        <end position="1323"/>
    </location>
</feature>
<evidence type="ECO:0000313" key="4">
    <source>
        <dbReference type="RefSeq" id="XP_022312844.1"/>
    </source>
</evidence>
<feature type="compositionally biased region" description="Polar residues" evidence="2">
    <location>
        <begin position="287"/>
        <end position="310"/>
    </location>
</feature>
<feature type="compositionally biased region" description="Polar residues" evidence="2">
    <location>
        <begin position="1353"/>
        <end position="1374"/>
    </location>
</feature>
<protein>
    <submittedName>
        <fullName evidence="4">Uncharacterized protein LOC111117901</fullName>
    </submittedName>
</protein>
<evidence type="ECO:0000256" key="1">
    <source>
        <dbReference type="SAM" id="Coils"/>
    </source>
</evidence>
<dbReference type="GeneID" id="111117901"/>
<feature type="compositionally biased region" description="Low complexity" evidence="2">
    <location>
        <begin position="216"/>
        <end position="234"/>
    </location>
</feature>
<reference evidence="4" key="1">
    <citation type="submission" date="2025-08" db="UniProtKB">
        <authorList>
            <consortium name="RefSeq"/>
        </authorList>
    </citation>
    <scope>IDENTIFICATION</scope>
    <source>
        <tissue evidence="4">Whole sample</tissue>
    </source>
</reference>
<feature type="compositionally biased region" description="Polar residues" evidence="2">
    <location>
        <begin position="71"/>
        <end position="101"/>
    </location>
</feature>
<dbReference type="RefSeq" id="XP_022312844.1">
    <property type="nucleotide sequence ID" value="XM_022457136.1"/>
</dbReference>
<dbReference type="PROSITE" id="PS51257">
    <property type="entry name" value="PROKAR_LIPOPROTEIN"/>
    <property type="match status" value="1"/>
</dbReference>
<dbReference type="OrthoDB" id="6152612at2759"/>
<feature type="region of interest" description="Disordered" evidence="2">
    <location>
        <begin position="203"/>
        <end position="403"/>
    </location>
</feature>
<feature type="compositionally biased region" description="Low complexity" evidence="2">
    <location>
        <begin position="347"/>
        <end position="357"/>
    </location>
</feature>
<feature type="compositionally biased region" description="Low complexity" evidence="2">
    <location>
        <begin position="378"/>
        <end position="399"/>
    </location>
</feature>